<name>A0A8E2RQ33_9BURK</name>
<feature type="region of interest" description="Disordered" evidence="1">
    <location>
        <begin position="1"/>
        <end position="61"/>
    </location>
</feature>
<gene>
    <name evidence="2" type="ORF">C6P98_28960</name>
</gene>
<feature type="compositionally biased region" description="Basic and acidic residues" evidence="1">
    <location>
        <begin position="1"/>
        <end position="22"/>
    </location>
</feature>
<feature type="compositionally biased region" description="Basic residues" evidence="1">
    <location>
        <begin position="39"/>
        <end position="61"/>
    </location>
</feature>
<dbReference type="AlphaFoldDB" id="A0A8E2RQ33"/>
<evidence type="ECO:0000256" key="1">
    <source>
        <dbReference type="SAM" id="MobiDB-lite"/>
    </source>
</evidence>
<sequence>MSERRRRPENGKIPRIVKEAATGRRARQPATRGAGGPAHRTRGVRPRVRCARARSRGAQRR</sequence>
<proteinExistence type="predicted"/>
<dbReference type="Proteomes" id="UP000237686">
    <property type="component" value="Unassembled WGS sequence"/>
</dbReference>
<organism evidence="2 3">
    <name type="scientific">Burkholderia multivorans</name>
    <dbReference type="NCBI Taxonomy" id="87883"/>
    <lineage>
        <taxon>Bacteria</taxon>
        <taxon>Pseudomonadati</taxon>
        <taxon>Pseudomonadota</taxon>
        <taxon>Betaproteobacteria</taxon>
        <taxon>Burkholderiales</taxon>
        <taxon>Burkholderiaceae</taxon>
        <taxon>Burkholderia</taxon>
        <taxon>Burkholderia cepacia complex</taxon>
    </lineage>
</organism>
<accession>A0A8E2RQ33</accession>
<evidence type="ECO:0000313" key="3">
    <source>
        <dbReference type="Proteomes" id="UP000237686"/>
    </source>
</evidence>
<reference evidence="2 3" key="1">
    <citation type="submission" date="2018-03" db="EMBL/GenBank/DDBJ databases">
        <authorList>
            <person name="Nguyen K."/>
            <person name="Fouts D."/>
            <person name="Sutton G."/>
        </authorList>
    </citation>
    <scope>NUCLEOTIDE SEQUENCE [LARGE SCALE GENOMIC DNA]</scope>
    <source>
        <strain evidence="2 3">AU17135</strain>
    </source>
</reference>
<evidence type="ECO:0000313" key="2">
    <source>
        <dbReference type="EMBL" id="PRF17563.1"/>
    </source>
</evidence>
<comment type="caution">
    <text evidence="2">The sequence shown here is derived from an EMBL/GenBank/DDBJ whole genome shotgun (WGS) entry which is preliminary data.</text>
</comment>
<dbReference type="EMBL" id="PVFZ01000074">
    <property type="protein sequence ID" value="PRF17563.1"/>
    <property type="molecule type" value="Genomic_DNA"/>
</dbReference>
<protein>
    <submittedName>
        <fullName evidence="2">Uncharacterized protein</fullName>
    </submittedName>
</protein>